<evidence type="ECO:0000313" key="2">
    <source>
        <dbReference type="Proteomes" id="UP000886501"/>
    </source>
</evidence>
<dbReference type="Proteomes" id="UP000886501">
    <property type="component" value="Unassembled WGS sequence"/>
</dbReference>
<keyword evidence="2" id="KW-1185">Reference proteome</keyword>
<comment type="caution">
    <text evidence="1">The sequence shown here is derived from an EMBL/GenBank/DDBJ whole genome shotgun (WGS) entry which is preliminary data.</text>
</comment>
<protein>
    <submittedName>
        <fullName evidence="1">Uncharacterized protein</fullName>
    </submittedName>
</protein>
<accession>A0ACB6ZJF8</accession>
<organism evidence="1 2">
    <name type="scientific">Thelephora ganbajun</name>
    <name type="common">Ganba fungus</name>
    <dbReference type="NCBI Taxonomy" id="370292"/>
    <lineage>
        <taxon>Eukaryota</taxon>
        <taxon>Fungi</taxon>
        <taxon>Dikarya</taxon>
        <taxon>Basidiomycota</taxon>
        <taxon>Agaricomycotina</taxon>
        <taxon>Agaricomycetes</taxon>
        <taxon>Thelephorales</taxon>
        <taxon>Thelephoraceae</taxon>
        <taxon>Thelephora</taxon>
    </lineage>
</organism>
<proteinExistence type="predicted"/>
<evidence type="ECO:0000313" key="1">
    <source>
        <dbReference type="EMBL" id="KAF9649742.1"/>
    </source>
</evidence>
<reference evidence="1" key="1">
    <citation type="submission" date="2019-10" db="EMBL/GenBank/DDBJ databases">
        <authorList>
            <consortium name="DOE Joint Genome Institute"/>
            <person name="Kuo A."/>
            <person name="Miyauchi S."/>
            <person name="Kiss E."/>
            <person name="Drula E."/>
            <person name="Kohler A."/>
            <person name="Sanchez-Garcia M."/>
            <person name="Andreopoulos B."/>
            <person name="Barry K.W."/>
            <person name="Bonito G."/>
            <person name="Buee M."/>
            <person name="Carver A."/>
            <person name="Chen C."/>
            <person name="Cichocki N."/>
            <person name="Clum A."/>
            <person name="Culley D."/>
            <person name="Crous P.W."/>
            <person name="Fauchery L."/>
            <person name="Girlanda M."/>
            <person name="Hayes R."/>
            <person name="Keri Z."/>
            <person name="Labutti K."/>
            <person name="Lipzen A."/>
            <person name="Lombard V."/>
            <person name="Magnuson J."/>
            <person name="Maillard F."/>
            <person name="Morin E."/>
            <person name="Murat C."/>
            <person name="Nolan M."/>
            <person name="Ohm R."/>
            <person name="Pangilinan J."/>
            <person name="Pereira M."/>
            <person name="Perotto S."/>
            <person name="Peter M."/>
            <person name="Riley R."/>
            <person name="Sitrit Y."/>
            <person name="Stielow B."/>
            <person name="Szollosi G."/>
            <person name="Zifcakova L."/>
            <person name="Stursova M."/>
            <person name="Spatafora J.W."/>
            <person name="Tedersoo L."/>
            <person name="Vaario L.-M."/>
            <person name="Yamada A."/>
            <person name="Yan M."/>
            <person name="Wang P."/>
            <person name="Xu J."/>
            <person name="Bruns T."/>
            <person name="Baldrian P."/>
            <person name="Vilgalys R."/>
            <person name="Henrissat B."/>
            <person name="Grigoriev I.V."/>
            <person name="Hibbett D."/>
            <person name="Nagy L.G."/>
            <person name="Martin F.M."/>
        </authorList>
    </citation>
    <scope>NUCLEOTIDE SEQUENCE</scope>
    <source>
        <strain evidence="1">P2</strain>
    </source>
</reference>
<name>A0ACB6ZJF8_THEGA</name>
<dbReference type="EMBL" id="MU117994">
    <property type="protein sequence ID" value="KAF9649742.1"/>
    <property type="molecule type" value="Genomic_DNA"/>
</dbReference>
<gene>
    <name evidence="1" type="ORF">BDM02DRAFT_3113394</name>
</gene>
<sequence>MTATRNPGSGQKQSSSSSSRFASLRVFKFAAGSPKNSPPIPPPKDNAPTNSSWVSLTSDPSTPVTPVSPDYTRSQSTPPFFTAQSPALSSQDPTSASSSTSFGKGLIKFAKRSLTPKPATRQLSESSEDSSISLPWNFQHNLHVDEGYNGLPPSWSASLASLGYSEEEIEAITYRRATSRAPSTVPFQHPNFPDLPSTSQLSIITTTTQNAGDRATPSPSIRRQPSQVEAELLPVVIWERQCRGPFVRDGRSSSTITHQPGDGLERSQTQEVHRNPRLQLYGSEWTGAKSNHESKATA</sequence>
<reference evidence="1" key="2">
    <citation type="journal article" date="2020" name="Nat. Commun.">
        <title>Large-scale genome sequencing of mycorrhizal fungi provides insights into the early evolution of symbiotic traits.</title>
        <authorList>
            <person name="Miyauchi S."/>
            <person name="Kiss E."/>
            <person name="Kuo A."/>
            <person name="Drula E."/>
            <person name="Kohler A."/>
            <person name="Sanchez-Garcia M."/>
            <person name="Morin E."/>
            <person name="Andreopoulos B."/>
            <person name="Barry K.W."/>
            <person name="Bonito G."/>
            <person name="Buee M."/>
            <person name="Carver A."/>
            <person name="Chen C."/>
            <person name="Cichocki N."/>
            <person name="Clum A."/>
            <person name="Culley D."/>
            <person name="Crous P.W."/>
            <person name="Fauchery L."/>
            <person name="Girlanda M."/>
            <person name="Hayes R.D."/>
            <person name="Keri Z."/>
            <person name="LaButti K."/>
            <person name="Lipzen A."/>
            <person name="Lombard V."/>
            <person name="Magnuson J."/>
            <person name="Maillard F."/>
            <person name="Murat C."/>
            <person name="Nolan M."/>
            <person name="Ohm R.A."/>
            <person name="Pangilinan J."/>
            <person name="Pereira M.F."/>
            <person name="Perotto S."/>
            <person name="Peter M."/>
            <person name="Pfister S."/>
            <person name="Riley R."/>
            <person name="Sitrit Y."/>
            <person name="Stielow J.B."/>
            <person name="Szollosi G."/>
            <person name="Zifcakova L."/>
            <person name="Stursova M."/>
            <person name="Spatafora J.W."/>
            <person name="Tedersoo L."/>
            <person name="Vaario L.M."/>
            <person name="Yamada A."/>
            <person name="Yan M."/>
            <person name="Wang P."/>
            <person name="Xu J."/>
            <person name="Bruns T."/>
            <person name="Baldrian P."/>
            <person name="Vilgalys R."/>
            <person name="Dunand C."/>
            <person name="Henrissat B."/>
            <person name="Grigoriev I.V."/>
            <person name="Hibbett D."/>
            <person name="Nagy L.G."/>
            <person name="Martin F.M."/>
        </authorList>
    </citation>
    <scope>NUCLEOTIDE SEQUENCE</scope>
    <source>
        <strain evidence="1">P2</strain>
    </source>
</reference>